<dbReference type="Pfam" id="PF01041">
    <property type="entry name" value="DegT_DnrJ_EryC1"/>
    <property type="match status" value="1"/>
</dbReference>
<dbReference type="PANTHER" id="PTHR30244:SF30">
    <property type="entry name" value="BLR5990 PROTEIN"/>
    <property type="match status" value="1"/>
</dbReference>
<keyword evidence="1" id="KW-0663">Pyridoxal phosphate</keyword>
<dbReference type="GO" id="GO:0008483">
    <property type="term" value="F:transaminase activity"/>
    <property type="evidence" value="ECO:0007669"/>
    <property type="project" value="UniProtKB-KW"/>
</dbReference>
<dbReference type="RefSeq" id="WP_188502468.1">
    <property type="nucleotide sequence ID" value="NZ_BMFP01000006.1"/>
</dbReference>
<dbReference type="InterPro" id="IPR015421">
    <property type="entry name" value="PyrdxlP-dep_Trfase_major"/>
</dbReference>
<proteinExistence type="inferred from homology"/>
<protein>
    <submittedName>
        <fullName evidence="2">Aminotransferase DegT</fullName>
    </submittedName>
</protein>
<dbReference type="PIRSF" id="PIRSF000390">
    <property type="entry name" value="PLP_StrS"/>
    <property type="match status" value="1"/>
</dbReference>
<sequence>MGQSSKYGHIIQYIKSQFPNQDFIPLHEPRFMGNEKKYVADAIDSTFVSSVGAYVNRFEEMMQEITGAKYAIATVNGTAALHMALIVAGVKQGEEVLSQDLTFIATANAISYIGAIPVFLDIDRKTLGLSAERLEFFLQQHGKQVDGVTINSKTGNRIAACVPMHTFGFPCEIERIAEICNEWNIPLVEDAAESLGSYYKGKHTGNFGLLGTFSFNGNKTVTCGGGGAIVTNDICIAKLAKHLTTQAKMPHAWEFNHDYIGYNYRMPNLNAALACAQLEQLAAFIENKRELAENYKNFFEKVEGIEFVTEELDAKANYWLNAILLKDREARDSFLTEVNSNGVMSRPVWTLMHKLPMFQNSLHDDLTVSKCIEGRLVNIPSSVRI</sequence>
<organism evidence="2 3">
    <name type="scientific">Pontibacter amylolyticus</name>
    <dbReference type="NCBI Taxonomy" id="1424080"/>
    <lineage>
        <taxon>Bacteria</taxon>
        <taxon>Pseudomonadati</taxon>
        <taxon>Bacteroidota</taxon>
        <taxon>Cytophagia</taxon>
        <taxon>Cytophagales</taxon>
        <taxon>Hymenobacteraceae</taxon>
        <taxon>Pontibacter</taxon>
    </lineage>
</organism>
<dbReference type="InterPro" id="IPR015422">
    <property type="entry name" value="PyrdxlP-dep_Trfase_small"/>
</dbReference>
<dbReference type="InterPro" id="IPR000653">
    <property type="entry name" value="DegT/StrS_aminotransferase"/>
</dbReference>
<dbReference type="CDD" id="cd00616">
    <property type="entry name" value="AHBA_syn"/>
    <property type="match status" value="1"/>
</dbReference>
<dbReference type="SUPFAM" id="SSF53383">
    <property type="entry name" value="PLP-dependent transferases"/>
    <property type="match status" value="1"/>
</dbReference>
<gene>
    <name evidence="2" type="ORF">GCM10011323_31240</name>
</gene>
<evidence type="ECO:0000313" key="2">
    <source>
        <dbReference type="EMBL" id="GGG25219.1"/>
    </source>
</evidence>
<keyword evidence="3" id="KW-1185">Reference proteome</keyword>
<evidence type="ECO:0000313" key="3">
    <source>
        <dbReference type="Proteomes" id="UP000634043"/>
    </source>
</evidence>
<dbReference type="Gene3D" id="3.40.640.10">
    <property type="entry name" value="Type I PLP-dependent aspartate aminotransferase-like (Major domain)"/>
    <property type="match status" value="1"/>
</dbReference>
<keyword evidence="2" id="KW-0808">Transferase</keyword>
<dbReference type="Gene3D" id="3.90.1150.10">
    <property type="entry name" value="Aspartate Aminotransferase, domain 1"/>
    <property type="match status" value="1"/>
</dbReference>
<comment type="similarity">
    <text evidence="1">Belongs to the DegT/DnrJ/EryC1 family.</text>
</comment>
<keyword evidence="2" id="KW-0032">Aminotransferase</keyword>
<dbReference type="InterPro" id="IPR026385">
    <property type="entry name" value="LegC-like"/>
</dbReference>
<name>A0ABQ1WCU8_9BACT</name>
<dbReference type="InterPro" id="IPR015424">
    <property type="entry name" value="PyrdxlP-dep_Trfase"/>
</dbReference>
<dbReference type="EMBL" id="BMFP01000006">
    <property type="protein sequence ID" value="GGG25219.1"/>
    <property type="molecule type" value="Genomic_DNA"/>
</dbReference>
<dbReference type="PANTHER" id="PTHR30244">
    <property type="entry name" value="TRANSAMINASE"/>
    <property type="match status" value="1"/>
</dbReference>
<accession>A0ABQ1WCU8</accession>
<reference evidence="3" key="1">
    <citation type="journal article" date="2019" name="Int. J. Syst. Evol. Microbiol.">
        <title>The Global Catalogue of Microorganisms (GCM) 10K type strain sequencing project: providing services to taxonomists for standard genome sequencing and annotation.</title>
        <authorList>
            <consortium name="The Broad Institute Genomics Platform"/>
            <consortium name="The Broad Institute Genome Sequencing Center for Infectious Disease"/>
            <person name="Wu L."/>
            <person name="Ma J."/>
        </authorList>
    </citation>
    <scope>NUCLEOTIDE SEQUENCE [LARGE SCALE GENOMIC DNA]</scope>
    <source>
        <strain evidence="3">CGMCC 1.12749</strain>
    </source>
</reference>
<dbReference type="NCBIfam" id="TIGR04181">
    <property type="entry name" value="NHT_00031"/>
    <property type="match status" value="1"/>
</dbReference>
<dbReference type="Proteomes" id="UP000634043">
    <property type="component" value="Unassembled WGS sequence"/>
</dbReference>
<evidence type="ECO:0000256" key="1">
    <source>
        <dbReference type="RuleBase" id="RU004508"/>
    </source>
</evidence>
<comment type="caution">
    <text evidence="2">The sequence shown here is derived from an EMBL/GenBank/DDBJ whole genome shotgun (WGS) entry which is preliminary data.</text>
</comment>